<evidence type="ECO:0000313" key="3">
    <source>
        <dbReference type="Proteomes" id="UP000265566"/>
    </source>
</evidence>
<name>A0A396JF83_MEDTR</name>
<evidence type="ECO:0000259" key="1">
    <source>
        <dbReference type="PROSITE" id="PS50053"/>
    </source>
</evidence>
<dbReference type="Pfam" id="PF00240">
    <property type="entry name" value="ubiquitin"/>
    <property type="match status" value="1"/>
</dbReference>
<dbReference type="Pfam" id="PF04398">
    <property type="entry name" value="DUF538"/>
    <property type="match status" value="1"/>
</dbReference>
<sequence length="264" mass="30258">MDMYIRIKRDKTTYFIRCKASDKILDIKEKLQELVDKPAKDQRLILPGTGEVLDDSKTLADQKIDTDAVVALTLRKDDNEFEEVNIVRPSDFYQTRDAEGASCNSTVVTNERAGAEIVYGSEECFNHSIQLLEELGFPKGVLPLKDLVECGRVRETGFVWMKQKAPSEHYFEGTKTLVSYGIEVTAYVEKFKMKKMSGIKSKQLFVWVPIVEMSIDGFNGKKMYFKTPMGIGKSFHVTSFMSVEEKEKYEKLQLKDKEVEIKEN</sequence>
<evidence type="ECO:0000313" key="2">
    <source>
        <dbReference type="EMBL" id="RHN73817.1"/>
    </source>
</evidence>
<gene>
    <name evidence="2" type="ORF">MtrunA17_Chr2g0302641</name>
</gene>
<dbReference type="PANTHER" id="PTHR47725:SF2">
    <property type="entry name" value="UBIQUITIN-LIKE DOMAIN-CONTAINING PROTEIN"/>
    <property type="match status" value="1"/>
</dbReference>
<dbReference type="Gene3D" id="3.10.20.90">
    <property type="entry name" value="Phosphatidylinositol 3-kinase Catalytic Subunit, Chain A, domain 1"/>
    <property type="match status" value="1"/>
</dbReference>
<dbReference type="SUPFAM" id="SSF54236">
    <property type="entry name" value="Ubiquitin-like"/>
    <property type="match status" value="1"/>
</dbReference>
<proteinExistence type="predicted"/>
<dbReference type="Proteomes" id="UP000265566">
    <property type="component" value="Chromosome 2"/>
</dbReference>
<dbReference type="AlphaFoldDB" id="A0A396JF83"/>
<dbReference type="InterPro" id="IPR000626">
    <property type="entry name" value="Ubiquitin-like_dom"/>
</dbReference>
<dbReference type="Gene3D" id="2.30.240.10">
    <property type="entry name" value="At5g01610-like"/>
    <property type="match status" value="1"/>
</dbReference>
<dbReference type="InterPro" id="IPR036758">
    <property type="entry name" value="At5g01610-like"/>
</dbReference>
<dbReference type="PANTHER" id="PTHR47725">
    <property type="entry name" value="OS03G0364000 PROTEIN"/>
    <property type="match status" value="1"/>
</dbReference>
<dbReference type="InterPro" id="IPR007493">
    <property type="entry name" value="DUF538"/>
</dbReference>
<reference evidence="3" key="1">
    <citation type="journal article" date="2018" name="Nat. Plants">
        <title>Whole-genome landscape of Medicago truncatula symbiotic genes.</title>
        <authorList>
            <person name="Pecrix Y."/>
            <person name="Staton S.E."/>
            <person name="Sallet E."/>
            <person name="Lelandais-Briere C."/>
            <person name="Moreau S."/>
            <person name="Carrere S."/>
            <person name="Blein T."/>
            <person name="Jardinaud M.F."/>
            <person name="Latrasse D."/>
            <person name="Zouine M."/>
            <person name="Zahm M."/>
            <person name="Kreplak J."/>
            <person name="Mayjonade B."/>
            <person name="Satge C."/>
            <person name="Perez M."/>
            <person name="Cauet S."/>
            <person name="Marande W."/>
            <person name="Chantry-Darmon C."/>
            <person name="Lopez-Roques C."/>
            <person name="Bouchez O."/>
            <person name="Berard A."/>
            <person name="Debelle F."/>
            <person name="Munos S."/>
            <person name="Bendahmane A."/>
            <person name="Berges H."/>
            <person name="Niebel A."/>
            <person name="Buitink J."/>
            <person name="Frugier F."/>
            <person name="Benhamed M."/>
            <person name="Crespi M."/>
            <person name="Gouzy J."/>
            <person name="Gamas P."/>
        </authorList>
    </citation>
    <scope>NUCLEOTIDE SEQUENCE [LARGE SCALE GENOMIC DNA]</scope>
    <source>
        <strain evidence="3">cv. Jemalong A17</strain>
    </source>
</reference>
<feature type="domain" description="Ubiquitin-like" evidence="1">
    <location>
        <begin position="1"/>
        <end position="79"/>
    </location>
</feature>
<organism evidence="2 3">
    <name type="scientific">Medicago truncatula</name>
    <name type="common">Barrel medic</name>
    <name type="synonym">Medicago tribuloides</name>
    <dbReference type="NCBI Taxonomy" id="3880"/>
    <lineage>
        <taxon>Eukaryota</taxon>
        <taxon>Viridiplantae</taxon>
        <taxon>Streptophyta</taxon>
        <taxon>Embryophyta</taxon>
        <taxon>Tracheophyta</taxon>
        <taxon>Spermatophyta</taxon>
        <taxon>Magnoliopsida</taxon>
        <taxon>eudicotyledons</taxon>
        <taxon>Gunneridae</taxon>
        <taxon>Pentapetalae</taxon>
        <taxon>rosids</taxon>
        <taxon>fabids</taxon>
        <taxon>Fabales</taxon>
        <taxon>Fabaceae</taxon>
        <taxon>Papilionoideae</taxon>
        <taxon>50 kb inversion clade</taxon>
        <taxon>NPAAA clade</taxon>
        <taxon>Hologalegina</taxon>
        <taxon>IRL clade</taxon>
        <taxon>Trifolieae</taxon>
        <taxon>Medicago</taxon>
    </lineage>
</organism>
<dbReference type="SMART" id="SM00213">
    <property type="entry name" value="UBQ"/>
    <property type="match status" value="1"/>
</dbReference>
<protein>
    <recommendedName>
        <fullName evidence="1">Ubiquitin-like domain-containing protein</fullName>
    </recommendedName>
</protein>
<comment type="caution">
    <text evidence="2">The sequence shown here is derived from an EMBL/GenBank/DDBJ whole genome shotgun (WGS) entry which is preliminary data.</text>
</comment>
<dbReference type="PROSITE" id="PS50053">
    <property type="entry name" value="UBIQUITIN_2"/>
    <property type="match status" value="1"/>
</dbReference>
<dbReference type="InterPro" id="IPR029071">
    <property type="entry name" value="Ubiquitin-like_domsf"/>
</dbReference>
<dbReference type="Gramene" id="rna9687">
    <property type="protein sequence ID" value="RHN73817.1"/>
    <property type="gene ID" value="gene9687"/>
</dbReference>
<dbReference type="SUPFAM" id="SSF141562">
    <property type="entry name" value="At5g01610-like"/>
    <property type="match status" value="1"/>
</dbReference>
<dbReference type="EMBL" id="PSQE01000002">
    <property type="protein sequence ID" value="RHN73817.1"/>
    <property type="molecule type" value="Genomic_DNA"/>
</dbReference>
<accession>A0A396JF83</accession>